<proteinExistence type="predicted"/>
<accession>A0AC35U6U3</accession>
<organism evidence="1 2">
    <name type="scientific">Rhabditophanes sp. KR3021</name>
    <dbReference type="NCBI Taxonomy" id="114890"/>
    <lineage>
        <taxon>Eukaryota</taxon>
        <taxon>Metazoa</taxon>
        <taxon>Ecdysozoa</taxon>
        <taxon>Nematoda</taxon>
        <taxon>Chromadorea</taxon>
        <taxon>Rhabditida</taxon>
        <taxon>Tylenchina</taxon>
        <taxon>Panagrolaimomorpha</taxon>
        <taxon>Strongyloidoidea</taxon>
        <taxon>Alloionematidae</taxon>
        <taxon>Rhabditophanes</taxon>
    </lineage>
</organism>
<sequence>MTSVPKPTVLMEPMNVPPRLLMGPGPSNMRSEVQEATSKSLLGHLHPEFVKIMDDVRLGIQYLFQTNNKLTFAVSGTGHAGMECALVNLLERGEKILVVQNGIWGARATSLAKRMGVDTFVLEIENGKAASLGEFEKAVKEYKPDVVFICHGESSTGVMHPLDGYGNICHQNNALFLVDTVASIGGAPFYSDNLNVDCVYSATQKVLNAPPGLAPISFSDRAVDKIKNRKTPVASFYFDALELGNYWGCFGEVRRYHHTGMISMVYALREALAKLVEEGIDESVNRHKVNAQLFYKELKAIGLEPFVTDEVLRLPCLTTVKIPEKVTGAAVVGCMMNEGIEIAGGLGATFGKVWRIGTFGMNSNEVNIRKTVVQLEKCINRNKV</sequence>
<dbReference type="WBParaSite" id="RSKR_0000831800.1">
    <property type="protein sequence ID" value="RSKR_0000831800.1"/>
    <property type="gene ID" value="RSKR_0000831800"/>
</dbReference>
<evidence type="ECO:0000313" key="2">
    <source>
        <dbReference type="WBParaSite" id="RSKR_0000831800.1"/>
    </source>
</evidence>
<dbReference type="Proteomes" id="UP000095286">
    <property type="component" value="Unplaced"/>
</dbReference>
<evidence type="ECO:0000313" key="1">
    <source>
        <dbReference type="Proteomes" id="UP000095286"/>
    </source>
</evidence>
<protein>
    <submittedName>
        <fullName evidence="2">Alanine--glyoxylate aminotransferase</fullName>
    </submittedName>
</protein>
<reference evidence="2" key="1">
    <citation type="submission" date="2016-11" db="UniProtKB">
        <authorList>
            <consortium name="WormBaseParasite"/>
        </authorList>
    </citation>
    <scope>IDENTIFICATION</scope>
    <source>
        <strain evidence="2">KR3021</strain>
    </source>
</reference>
<name>A0AC35U6U3_9BILA</name>